<evidence type="ECO:0000313" key="2">
    <source>
        <dbReference type="Proteomes" id="UP000298652"/>
    </source>
</evidence>
<keyword evidence="2" id="KW-1185">Reference proteome</keyword>
<reference evidence="1" key="1">
    <citation type="submission" date="2019-03" db="EMBL/GenBank/DDBJ databases">
        <title>WGS assembly of Setaria viridis.</title>
        <authorList>
            <person name="Huang P."/>
            <person name="Jenkins J."/>
            <person name="Grimwood J."/>
            <person name="Barry K."/>
            <person name="Healey A."/>
            <person name="Mamidi S."/>
            <person name="Sreedasyam A."/>
            <person name="Shu S."/>
            <person name="Feldman M."/>
            <person name="Wu J."/>
            <person name="Yu Y."/>
            <person name="Chen C."/>
            <person name="Johnson J."/>
            <person name="Rokhsar D."/>
            <person name="Baxter I."/>
            <person name="Schmutz J."/>
            <person name="Brutnell T."/>
            <person name="Kellogg E."/>
        </authorList>
    </citation>
    <scope>NUCLEOTIDE SEQUENCE [LARGE SCALE GENOMIC DNA]</scope>
</reference>
<evidence type="ECO:0000313" key="1">
    <source>
        <dbReference type="EMBL" id="TKW20378.1"/>
    </source>
</evidence>
<sequence>MDGPHVAGNNNGDGSETPPRRLRCEILCRILSAWFCCDCSERKPKRNRPATPYP</sequence>
<dbReference type="EMBL" id="CM016555">
    <property type="protein sequence ID" value="TKW20378.1"/>
    <property type="molecule type" value="Genomic_DNA"/>
</dbReference>
<accession>A0A4U6UV66</accession>
<organism evidence="1 2">
    <name type="scientific">Setaria viridis</name>
    <name type="common">Green bristlegrass</name>
    <name type="synonym">Setaria italica subsp. viridis</name>
    <dbReference type="NCBI Taxonomy" id="4556"/>
    <lineage>
        <taxon>Eukaryota</taxon>
        <taxon>Viridiplantae</taxon>
        <taxon>Streptophyta</taxon>
        <taxon>Embryophyta</taxon>
        <taxon>Tracheophyta</taxon>
        <taxon>Spermatophyta</taxon>
        <taxon>Magnoliopsida</taxon>
        <taxon>Liliopsida</taxon>
        <taxon>Poales</taxon>
        <taxon>Poaceae</taxon>
        <taxon>PACMAD clade</taxon>
        <taxon>Panicoideae</taxon>
        <taxon>Panicodae</taxon>
        <taxon>Paniceae</taxon>
        <taxon>Cenchrinae</taxon>
        <taxon>Setaria</taxon>
    </lineage>
</organism>
<name>A0A4U6UV66_SETVI</name>
<gene>
    <name evidence="1" type="ORF">SEVIR_4G084001v2</name>
</gene>
<dbReference type="Proteomes" id="UP000298652">
    <property type="component" value="Chromosome 4"/>
</dbReference>
<protein>
    <submittedName>
        <fullName evidence="1">Uncharacterized protein</fullName>
    </submittedName>
</protein>
<proteinExistence type="predicted"/>
<dbReference type="AlphaFoldDB" id="A0A4U6UV66"/>
<dbReference type="Gramene" id="TKW20378">
    <property type="protein sequence ID" value="TKW20378"/>
    <property type="gene ID" value="SEVIR_4G084001v2"/>
</dbReference>